<gene>
    <name evidence="1" type="ORF">H1R20_g10074</name>
</gene>
<name>A0A9W8MCM0_9AGAR</name>
<dbReference type="AlphaFoldDB" id="A0A9W8MCM0"/>
<dbReference type="EMBL" id="JANBPK010001039">
    <property type="protein sequence ID" value="KAJ2927050.1"/>
    <property type="molecule type" value="Genomic_DNA"/>
</dbReference>
<evidence type="ECO:0000313" key="2">
    <source>
        <dbReference type="Proteomes" id="UP001140091"/>
    </source>
</evidence>
<organism evidence="1 2">
    <name type="scientific">Candolleomyces eurysporus</name>
    <dbReference type="NCBI Taxonomy" id="2828524"/>
    <lineage>
        <taxon>Eukaryota</taxon>
        <taxon>Fungi</taxon>
        <taxon>Dikarya</taxon>
        <taxon>Basidiomycota</taxon>
        <taxon>Agaricomycotina</taxon>
        <taxon>Agaricomycetes</taxon>
        <taxon>Agaricomycetidae</taxon>
        <taxon>Agaricales</taxon>
        <taxon>Agaricineae</taxon>
        <taxon>Psathyrellaceae</taxon>
        <taxon>Candolleomyces</taxon>
    </lineage>
</organism>
<dbReference type="Proteomes" id="UP001140091">
    <property type="component" value="Unassembled WGS sequence"/>
</dbReference>
<evidence type="ECO:0000313" key="1">
    <source>
        <dbReference type="EMBL" id="KAJ2927050.1"/>
    </source>
</evidence>
<reference evidence="1" key="1">
    <citation type="submission" date="2022-06" db="EMBL/GenBank/DDBJ databases">
        <title>Genome Sequence of Candolleomyces eurysporus.</title>
        <authorList>
            <person name="Buettner E."/>
        </authorList>
    </citation>
    <scope>NUCLEOTIDE SEQUENCE</scope>
    <source>
        <strain evidence="1">VTCC 930004</strain>
    </source>
</reference>
<proteinExistence type="predicted"/>
<feature type="non-terminal residue" evidence="1">
    <location>
        <position position="49"/>
    </location>
</feature>
<sequence length="49" mass="5215">MVASRFTVNVKGSSMEGFNTREEAEAAFERAKAAGAVKKITPEGVQTIV</sequence>
<keyword evidence="2" id="KW-1185">Reference proteome</keyword>
<comment type="caution">
    <text evidence="1">The sequence shown here is derived from an EMBL/GenBank/DDBJ whole genome shotgun (WGS) entry which is preliminary data.</text>
</comment>
<accession>A0A9W8MCM0</accession>
<protein>
    <submittedName>
        <fullName evidence="1">Uncharacterized protein</fullName>
    </submittedName>
</protein>